<dbReference type="PANTHER" id="PTHR45786">
    <property type="entry name" value="DNA BINDING PROTEIN-LIKE"/>
    <property type="match status" value="1"/>
</dbReference>
<sequence length="96" mass="11138">MGDDSKQVKQRCKNLPGVREDIVKKLQQMVYEHNSYVKSFKPAVQRMPPTQYKVAIRADKTRIGEHARRFNEPVANEVAVVIVGKEFNKRDIILEQ</sequence>
<gene>
    <name evidence="1" type="ORF">JYZ213_LOCUS34751</name>
    <name evidence="2" type="ORF">OXD698_LOCUS30261</name>
</gene>
<dbReference type="Proteomes" id="UP000663845">
    <property type="component" value="Unassembled WGS sequence"/>
</dbReference>
<accession>A0A819PNL4</accession>
<evidence type="ECO:0000313" key="2">
    <source>
        <dbReference type="EMBL" id="CAF4013649.1"/>
    </source>
</evidence>
<reference evidence="2" key="1">
    <citation type="submission" date="2021-02" db="EMBL/GenBank/DDBJ databases">
        <authorList>
            <person name="Nowell W R."/>
        </authorList>
    </citation>
    <scope>NUCLEOTIDE SEQUENCE</scope>
</reference>
<name>A0A819PNL4_9BILA</name>
<protein>
    <submittedName>
        <fullName evidence="2">Uncharacterized protein</fullName>
    </submittedName>
</protein>
<evidence type="ECO:0000313" key="3">
    <source>
        <dbReference type="Proteomes" id="UP000663844"/>
    </source>
</evidence>
<dbReference type="EMBL" id="CAJNOG010000730">
    <property type="protein sequence ID" value="CAF1345738.1"/>
    <property type="molecule type" value="Genomic_DNA"/>
</dbReference>
<dbReference type="Proteomes" id="UP000663844">
    <property type="component" value="Unassembled WGS sequence"/>
</dbReference>
<comment type="caution">
    <text evidence="2">The sequence shown here is derived from an EMBL/GenBank/DDBJ whole genome shotgun (WGS) entry which is preliminary data.</text>
</comment>
<dbReference type="EMBL" id="CAJOAZ010003534">
    <property type="protein sequence ID" value="CAF4013649.1"/>
    <property type="molecule type" value="Genomic_DNA"/>
</dbReference>
<organism evidence="2 3">
    <name type="scientific">Adineta steineri</name>
    <dbReference type="NCBI Taxonomy" id="433720"/>
    <lineage>
        <taxon>Eukaryota</taxon>
        <taxon>Metazoa</taxon>
        <taxon>Spiralia</taxon>
        <taxon>Gnathifera</taxon>
        <taxon>Rotifera</taxon>
        <taxon>Eurotatoria</taxon>
        <taxon>Bdelloidea</taxon>
        <taxon>Adinetida</taxon>
        <taxon>Adinetidae</taxon>
        <taxon>Adineta</taxon>
    </lineage>
</organism>
<proteinExistence type="predicted"/>
<dbReference type="PANTHER" id="PTHR45786:SF74">
    <property type="entry name" value="ATP-DEPENDENT DNA HELICASE"/>
    <property type="match status" value="1"/>
</dbReference>
<evidence type="ECO:0000313" key="1">
    <source>
        <dbReference type="EMBL" id="CAF1345738.1"/>
    </source>
</evidence>
<dbReference type="AlphaFoldDB" id="A0A819PNL4"/>